<keyword evidence="2" id="KW-1185">Reference proteome</keyword>
<sequence length="75" mass="8579">MVYLIKAKRNSRASHHRFQSFSSSILNPTKFLDRRSLAHIRCQEKQKVAAESSNANMETSSSYMHIKGSCRHVLA</sequence>
<protein>
    <submittedName>
        <fullName evidence="1">Uncharacterized protein</fullName>
    </submittedName>
</protein>
<evidence type="ECO:0000313" key="2">
    <source>
        <dbReference type="Proteomes" id="UP000594263"/>
    </source>
</evidence>
<dbReference type="AlphaFoldDB" id="A0A7N0UXY9"/>
<proteinExistence type="predicted"/>
<organism evidence="1 2">
    <name type="scientific">Kalanchoe fedtschenkoi</name>
    <name type="common">Lavender scallops</name>
    <name type="synonym">South American air plant</name>
    <dbReference type="NCBI Taxonomy" id="63787"/>
    <lineage>
        <taxon>Eukaryota</taxon>
        <taxon>Viridiplantae</taxon>
        <taxon>Streptophyta</taxon>
        <taxon>Embryophyta</taxon>
        <taxon>Tracheophyta</taxon>
        <taxon>Spermatophyta</taxon>
        <taxon>Magnoliopsida</taxon>
        <taxon>eudicotyledons</taxon>
        <taxon>Gunneridae</taxon>
        <taxon>Pentapetalae</taxon>
        <taxon>Saxifragales</taxon>
        <taxon>Crassulaceae</taxon>
        <taxon>Kalanchoe</taxon>
    </lineage>
</organism>
<dbReference type="Gramene" id="Kaladp0089s0003.1.v1.1">
    <property type="protein sequence ID" value="Kaladp0089s0003.1.v1.1"/>
    <property type="gene ID" value="Kaladp0089s0003.v1.1"/>
</dbReference>
<name>A0A7N0UXY9_KALFE</name>
<accession>A0A7N0UXY9</accession>
<dbReference type="EnsemblPlants" id="Kaladp0089s0003.1.v1.1">
    <property type="protein sequence ID" value="Kaladp0089s0003.1.v1.1"/>
    <property type="gene ID" value="Kaladp0089s0003.v1.1"/>
</dbReference>
<reference evidence="1" key="1">
    <citation type="submission" date="2021-01" db="UniProtKB">
        <authorList>
            <consortium name="EnsemblPlants"/>
        </authorList>
    </citation>
    <scope>IDENTIFICATION</scope>
</reference>
<evidence type="ECO:0000313" key="1">
    <source>
        <dbReference type="EnsemblPlants" id="Kaladp0089s0003.1.v1.1"/>
    </source>
</evidence>
<dbReference type="Proteomes" id="UP000594263">
    <property type="component" value="Unplaced"/>
</dbReference>